<dbReference type="InterPro" id="IPR043135">
    <property type="entry name" value="Fur_C"/>
</dbReference>
<keyword evidence="3 7" id="KW-0862">Zinc</keyword>
<dbReference type="InterPro" id="IPR036390">
    <property type="entry name" value="WH_DNA-bd_sf"/>
</dbReference>
<feature type="binding site" evidence="7">
    <location>
        <position position="139"/>
    </location>
    <ligand>
        <name>Zn(2+)</name>
        <dbReference type="ChEBI" id="CHEBI:29105"/>
    </ligand>
</feature>
<comment type="cofactor">
    <cofactor evidence="7">
        <name>Zn(2+)</name>
        <dbReference type="ChEBI" id="CHEBI:29105"/>
    </cofactor>
    <text evidence="7">Binds 1 zinc ion per subunit.</text>
</comment>
<comment type="similarity">
    <text evidence="1">Belongs to the Fur family.</text>
</comment>
<evidence type="ECO:0000256" key="5">
    <source>
        <dbReference type="ARBA" id="ARBA00023125"/>
    </source>
</evidence>
<proteinExistence type="inferred from homology"/>
<dbReference type="InterPro" id="IPR036388">
    <property type="entry name" value="WH-like_DNA-bd_sf"/>
</dbReference>
<keyword evidence="5" id="KW-0238">DNA-binding</keyword>
<dbReference type="Pfam" id="PF01475">
    <property type="entry name" value="FUR"/>
    <property type="match status" value="1"/>
</dbReference>
<dbReference type="GO" id="GO:0045892">
    <property type="term" value="P:negative regulation of DNA-templated transcription"/>
    <property type="evidence" value="ECO:0007669"/>
    <property type="project" value="TreeGrafter"/>
</dbReference>
<evidence type="ECO:0000256" key="3">
    <source>
        <dbReference type="ARBA" id="ARBA00022833"/>
    </source>
</evidence>
<dbReference type="GO" id="GO:0008270">
    <property type="term" value="F:zinc ion binding"/>
    <property type="evidence" value="ECO:0007669"/>
    <property type="project" value="TreeGrafter"/>
</dbReference>
<dbReference type="PANTHER" id="PTHR33202:SF7">
    <property type="entry name" value="FERRIC UPTAKE REGULATION PROTEIN"/>
    <property type="match status" value="1"/>
</dbReference>
<evidence type="ECO:0000256" key="2">
    <source>
        <dbReference type="ARBA" id="ARBA00022491"/>
    </source>
</evidence>
<keyword evidence="4" id="KW-0805">Transcription regulation</keyword>
<keyword evidence="9" id="KW-1185">Reference proteome</keyword>
<name>A0A7Z9E362_9CYAN</name>
<keyword evidence="7" id="KW-0479">Metal-binding</keyword>
<protein>
    <submittedName>
        <fullName evidence="8">Transcription regulator</fullName>
    </submittedName>
</protein>
<dbReference type="OrthoDB" id="8659436at2"/>
<accession>A0A7Z9E362</accession>
<dbReference type="GO" id="GO:0003700">
    <property type="term" value="F:DNA-binding transcription factor activity"/>
    <property type="evidence" value="ECO:0007669"/>
    <property type="project" value="InterPro"/>
</dbReference>
<feature type="binding site" evidence="7">
    <location>
        <position position="136"/>
    </location>
    <ligand>
        <name>Zn(2+)</name>
        <dbReference type="ChEBI" id="CHEBI:29105"/>
    </ligand>
</feature>
<dbReference type="AlphaFoldDB" id="A0A7Z9E362"/>
<dbReference type="InterPro" id="IPR002481">
    <property type="entry name" value="FUR"/>
</dbReference>
<evidence type="ECO:0000313" key="8">
    <source>
        <dbReference type="EMBL" id="VXD24272.1"/>
    </source>
</evidence>
<dbReference type="Gene3D" id="1.10.10.10">
    <property type="entry name" value="Winged helix-like DNA-binding domain superfamily/Winged helix DNA-binding domain"/>
    <property type="match status" value="1"/>
</dbReference>
<dbReference type="Proteomes" id="UP000184550">
    <property type="component" value="Unassembled WGS sequence"/>
</dbReference>
<evidence type="ECO:0000256" key="1">
    <source>
        <dbReference type="ARBA" id="ARBA00007957"/>
    </source>
</evidence>
<dbReference type="GO" id="GO:1900376">
    <property type="term" value="P:regulation of secondary metabolite biosynthetic process"/>
    <property type="evidence" value="ECO:0007669"/>
    <property type="project" value="TreeGrafter"/>
</dbReference>
<evidence type="ECO:0000256" key="4">
    <source>
        <dbReference type="ARBA" id="ARBA00023015"/>
    </source>
</evidence>
<feature type="binding site" evidence="7">
    <location>
        <position position="100"/>
    </location>
    <ligand>
        <name>Zn(2+)</name>
        <dbReference type="ChEBI" id="CHEBI:29105"/>
    </ligand>
</feature>
<comment type="caution">
    <text evidence="8">The sequence shown here is derived from an EMBL/GenBank/DDBJ whole genome shotgun (WGS) entry which is preliminary data.</text>
</comment>
<dbReference type="Gene3D" id="3.30.1490.190">
    <property type="match status" value="1"/>
</dbReference>
<dbReference type="EMBL" id="CZCU02000157">
    <property type="protein sequence ID" value="VXD24272.1"/>
    <property type="molecule type" value="Genomic_DNA"/>
</dbReference>
<sequence>MEGQNRTAEISQQMKQKGLRITPQRFAVYANLLSRCDHPTVDEILTEINRELPIASKASVYSALSVLREVGLVREVLLDEGVTRYDAKVEPHHHFVCEGCGQIRDLEWDVFKNLQLNPLPSGFRINAYEITVKGRCDRCD</sequence>
<evidence type="ECO:0000256" key="7">
    <source>
        <dbReference type="PIRSR" id="PIRSR602481-1"/>
    </source>
</evidence>
<dbReference type="CDD" id="cd07153">
    <property type="entry name" value="Fur_like"/>
    <property type="match status" value="1"/>
</dbReference>
<dbReference type="SUPFAM" id="SSF46785">
    <property type="entry name" value="Winged helix' DNA-binding domain"/>
    <property type="match status" value="1"/>
</dbReference>
<evidence type="ECO:0000256" key="6">
    <source>
        <dbReference type="ARBA" id="ARBA00023163"/>
    </source>
</evidence>
<organism evidence="8 9">
    <name type="scientific">Planktothrix serta PCC 8927</name>
    <dbReference type="NCBI Taxonomy" id="671068"/>
    <lineage>
        <taxon>Bacteria</taxon>
        <taxon>Bacillati</taxon>
        <taxon>Cyanobacteriota</taxon>
        <taxon>Cyanophyceae</taxon>
        <taxon>Oscillatoriophycideae</taxon>
        <taxon>Oscillatoriales</taxon>
        <taxon>Microcoleaceae</taxon>
        <taxon>Planktothrix</taxon>
    </lineage>
</organism>
<keyword evidence="2" id="KW-0678">Repressor</keyword>
<gene>
    <name evidence="8" type="ORF">PL8927_80048</name>
</gene>
<keyword evidence="6" id="KW-0804">Transcription</keyword>
<dbReference type="PANTHER" id="PTHR33202">
    <property type="entry name" value="ZINC UPTAKE REGULATION PROTEIN"/>
    <property type="match status" value="1"/>
</dbReference>
<dbReference type="GO" id="GO:0000976">
    <property type="term" value="F:transcription cis-regulatory region binding"/>
    <property type="evidence" value="ECO:0007669"/>
    <property type="project" value="TreeGrafter"/>
</dbReference>
<evidence type="ECO:0000313" key="9">
    <source>
        <dbReference type="Proteomes" id="UP000184550"/>
    </source>
</evidence>
<reference evidence="8" key="1">
    <citation type="submission" date="2019-10" db="EMBL/GenBank/DDBJ databases">
        <authorList>
            <consortium name="Genoscope - CEA"/>
            <person name="William W."/>
        </authorList>
    </citation>
    <scope>NUCLEOTIDE SEQUENCE [LARGE SCALE GENOMIC DNA]</scope>
    <source>
        <strain evidence="8">BBR_PRJEB10992</strain>
    </source>
</reference>
<feature type="binding site" evidence="7">
    <location>
        <position position="97"/>
    </location>
    <ligand>
        <name>Zn(2+)</name>
        <dbReference type="ChEBI" id="CHEBI:29105"/>
    </ligand>
</feature>